<dbReference type="PROSITE" id="PS50157">
    <property type="entry name" value="ZINC_FINGER_C2H2_2"/>
    <property type="match status" value="1"/>
</dbReference>
<dbReference type="InterPro" id="IPR036236">
    <property type="entry name" value="Znf_C2H2_sf"/>
</dbReference>
<evidence type="ECO:0000256" key="9">
    <source>
        <dbReference type="ARBA" id="ARBA00023242"/>
    </source>
</evidence>
<proteinExistence type="predicted"/>
<evidence type="ECO:0000256" key="4">
    <source>
        <dbReference type="ARBA" id="ARBA00022771"/>
    </source>
</evidence>
<feature type="compositionally biased region" description="Polar residues" evidence="11">
    <location>
        <begin position="139"/>
        <end position="148"/>
    </location>
</feature>
<dbReference type="GO" id="GO:0003677">
    <property type="term" value="F:DNA binding"/>
    <property type="evidence" value="ECO:0007669"/>
    <property type="project" value="UniProtKB-KW"/>
</dbReference>
<evidence type="ECO:0000313" key="13">
    <source>
        <dbReference type="EMBL" id="CAF9922509.1"/>
    </source>
</evidence>
<evidence type="ECO:0000256" key="10">
    <source>
        <dbReference type="PROSITE-ProRule" id="PRU00042"/>
    </source>
</evidence>
<comment type="subcellular location">
    <subcellularLocation>
        <location evidence="1">Nucleus</location>
    </subcellularLocation>
</comment>
<accession>A0A8H3IQR7</accession>
<dbReference type="PROSITE" id="PS00028">
    <property type="entry name" value="ZINC_FINGER_C2H2_1"/>
    <property type="match status" value="1"/>
</dbReference>
<dbReference type="AlphaFoldDB" id="A0A8H3IQR7"/>
<keyword evidence="3" id="KW-0677">Repeat</keyword>
<keyword evidence="9" id="KW-0539">Nucleus</keyword>
<organism evidence="13 14">
    <name type="scientific">Gomphillus americanus</name>
    <dbReference type="NCBI Taxonomy" id="1940652"/>
    <lineage>
        <taxon>Eukaryota</taxon>
        <taxon>Fungi</taxon>
        <taxon>Dikarya</taxon>
        <taxon>Ascomycota</taxon>
        <taxon>Pezizomycotina</taxon>
        <taxon>Lecanoromycetes</taxon>
        <taxon>OSLEUM clade</taxon>
        <taxon>Ostropomycetidae</taxon>
        <taxon>Ostropales</taxon>
        <taxon>Graphidaceae</taxon>
        <taxon>Gomphilloideae</taxon>
        <taxon>Gomphillus</taxon>
    </lineage>
</organism>
<dbReference type="FunFam" id="3.30.160.60:FF:001009">
    <property type="entry name" value="Zinc finger protein 26"/>
    <property type="match status" value="1"/>
</dbReference>
<dbReference type="Proteomes" id="UP000664169">
    <property type="component" value="Unassembled WGS sequence"/>
</dbReference>
<name>A0A8H3IQR7_9LECA</name>
<dbReference type="InterPro" id="IPR013087">
    <property type="entry name" value="Znf_C2H2_type"/>
</dbReference>
<comment type="caution">
    <text evidence="13">The sequence shown here is derived from an EMBL/GenBank/DDBJ whole genome shotgun (WGS) entry which is preliminary data.</text>
</comment>
<dbReference type="EMBL" id="CAJPDQ010000018">
    <property type="protein sequence ID" value="CAF9922509.1"/>
    <property type="molecule type" value="Genomic_DNA"/>
</dbReference>
<dbReference type="PANTHER" id="PTHR46179">
    <property type="entry name" value="ZINC FINGER PROTEIN"/>
    <property type="match status" value="1"/>
</dbReference>
<feature type="region of interest" description="Disordered" evidence="11">
    <location>
        <begin position="129"/>
        <end position="168"/>
    </location>
</feature>
<protein>
    <recommendedName>
        <fullName evidence="12">C2H2-type domain-containing protein</fullName>
    </recommendedName>
</protein>
<dbReference type="GO" id="GO:0008270">
    <property type="term" value="F:zinc ion binding"/>
    <property type="evidence" value="ECO:0007669"/>
    <property type="project" value="UniProtKB-KW"/>
</dbReference>
<feature type="compositionally biased region" description="Polar residues" evidence="11">
    <location>
        <begin position="496"/>
        <end position="511"/>
    </location>
</feature>
<feature type="compositionally biased region" description="Polar residues" evidence="11">
    <location>
        <begin position="156"/>
        <end position="165"/>
    </location>
</feature>
<dbReference type="PANTHER" id="PTHR46179:SF13">
    <property type="entry name" value="C2H2-TYPE DOMAIN-CONTAINING PROTEIN"/>
    <property type="match status" value="1"/>
</dbReference>
<keyword evidence="2" id="KW-0479">Metal-binding</keyword>
<keyword evidence="14" id="KW-1185">Reference proteome</keyword>
<gene>
    <name evidence="13" type="ORF">GOMPHAMPRED_002587</name>
</gene>
<keyword evidence="6" id="KW-0805">Transcription regulation</keyword>
<evidence type="ECO:0000256" key="11">
    <source>
        <dbReference type="SAM" id="MobiDB-lite"/>
    </source>
</evidence>
<evidence type="ECO:0000259" key="12">
    <source>
        <dbReference type="PROSITE" id="PS50157"/>
    </source>
</evidence>
<dbReference type="OrthoDB" id="9368434at2759"/>
<dbReference type="InterPro" id="IPR051061">
    <property type="entry name" value="Zinc_finger_trans_reg"/>
</dbReference>
<keyword evidence="8" id="KW-0804">Transcription</keyword>
<dbReference type="GO" id="GO:0005634">
    <property type="term" value="C:nucleus"/>
    <property type="evidence" value="ECO:0007669"/>
    <property type="project" value="UniProtKB-SubCell"/>
</dbReference>
<dbReference type="GO" id="GO:0006357">
    <property type="term" value="P:regulation of transcription by RNA polymerase II"/>
    <property type="evidence" value="ECO:0007669"/>
    <property type="project" value="TreeGrafter"/>
</dbReference>
<reference evidence="13" key="1">
    <citation type="submission" date="2021-03" db="EMBL/GenBank/DDBJ databases">
        <authorList>
            <person name="Tagirdzhanova G."/>
        </authorList>
    </citation>
    <scope>NUCLEOTIDE SEQUENCE</scope>
</reference>
<feature type="region of interest" description="Disordered" evidence="11">
    <location>
        <begin position="489"/>
        <end position="511"/>
    </location>
</feature>
<evidence type="ECO:0000313" key="14">
    <source>
        <dbReference type="Proteomes" id="UP000664169"/>
    </source>
</evidence>
<dbReference type="SMART" id="SM00355">
    <property type="entry name" value="ZnF_C2H2"/>
    <property type="match status" value="3"/>
</dbReference>
<keyword evidence="5" id="KW-0862">Zinc</keyword>
<evidence type="ECO:0000256" key="3">
    <source>
        <dbReference type="ARBA" id="ARBA00022737"/>
    </source>
</evidence>
<evidence type="ECO:0000256" key="2">
    <source>
        <dbReference type="ARBA" id="ARBA00022723"/>
    </source>
</evidence>
<evidence type="ECO:0000256" key="5">
    <source>
        <dbReference type="ARBA" id="ARBA00022833"/>
    </source>
</evidence>
<dbReference type="SUPFAM" id="SSF57667">
    <property type="entry name" value="beta-beta-alpha zinc fingers"/>
    <property type="match status" value="1"/>
</dbReference>
<dbReference type="Gene3D" id="3.30.160.60">
    <property type="entry name" value="Classic Zinc Finger"/>
    <property type="match status" value="1"/>
</dbReference>
<feature type="domain" description="C2H2-type" evidence="12">
    <location>
        <begin position="390"/>
        <end position="417"/>
    </location>
</feature>
<evidence type="ECO:0000256" key="7">
    <source>
        <dbReference type="ARBA" id="ARBA00023125"/>
    </source>
</evidence>
<evidence type="ECO:0000256" key="6">
    <source>
        <dbReference type="ARBA" id="ARBA00023015"/>
    </source>
</evidence>
<keyword evidence="7" id="KW-0238">DNA-binding</keyword>
<keyword evidence="4 10" id="KW-0863">Zinc-finger</keyword>
<evidence type="ECO:0000256" key="1">
    <source>
        <dbReference type="ARBA" id="ARBA00004123"/>
    </source>
</evidence>
<evidence type="ECO:0000256" key="8">
    <source>
        <dbReference type="ARBA" id="ARBA00023163"/>
    </source>
</evidence>
<sequence>MESTNPRRRQLNIAPPSLFSTTAHKGFTFDARSSPKLTERDPILSISTLLGRSATSAEDLEIALTANNNRIASILGAVDRSFSSLESLSKDSQETILVDPEPAPVPLFMIDAINQHDFKDAMEIDYPTPRRKHHASDSGIGSTETSEASVVDKTVSAPSSHNQSRINGISSVIPPSGSITQQVLSEYACRQIQKHIILPIIRDEKLKPFHSLVHGLPYRVARKEITCLRDLEKVILWLAPKWSTSRKSFLLFCETSIQCIHTTVEYLSGGDLRRPSDRPYTNGYFLDLVEQVRQYAAIMAAERAKAQSEKKDETTTENSKITLVGGLSQTGRPAELVRTVDGKSVSLRTGDEVNMEEYKTGIKRSFDEDYEDDLERSMARRKKNAVRIDQLCKECGKAFKRPCDLTKHEKTHSRPWKCDEVGCKYHTYGWPTEKERDRHMNDKHSAAPKMYKCQYSPCPYESKRESNCKQHMEKAHGYVYVRAKNNGKVRAPSTIGAPTTPQMSTPGSHTFSAPTPDFSDAQSINESIDDNTWRYLQEATNFGEIFGPAGPDFSFAESPLLYNEAGPSNSHRPSYDSAVTAVEEDSIFGTDFDWSNVNLDFVNFNAQIPTPALSHQTGFSSAPSVNYSPPSTCLSPHAQADAMFYSPTSHAQHNFHDEGYSELAQEYRPMHDFNLYSNATPAALSPGVEMFGELPSFEKTSQVIDTQMTFFDNIM</sequence>